<comment type="subcellular location">
    <subcellularLocation>
        <location evidence="1">Cell inner membrane</location>
        <topology evidence="1">Single-pass type II membrane protein</topology>
        <orientation evidence="1">Periplasmic side</orientation>
    </subcellularLocation>
</comment>
<dbReference type="PATRIC" id="fig|1088869.3.peg.1083"/>
<keyword evidence="8" id="KW-0143">Chaperone</keyword>
<evidence type="ECO:0000256" key="2">
    <source>
        <dbReference type="ARBA" id="ARBA00018370"/>
    </source>
</evidence>
<proteinExistence type="inferred from homology"/>
<dbReference type="GO" id="GO:0003755">
    <property type="term" value="F:peptidyl-prolyl cis-trans isomerase activity"/>
    <property type="evidence" value="ECO:0007669"/>
    <property type="project" value="InterPro"/>
</dbReference>
<dbReference type="Pfam" id="PF13145">
    <property type="entry name" value="Rotamase_2"/>
    <property type="match status" value="1"/>
</dbReference>
<dbReference type="InterPro" id="IPR052029">
    <property type="entry name" value="PpiD_chaperone"/>
</dbReference>
<dbReference type="PANTHER" id="PTHR47529">
    <property type="entry name" value="PEPTIDYL-PROLYL CIS-TRANS ISOMERASE D"/>
    <property type="match status" value="1"/>
</dbReference>
<dbReference type="STRING" id="1088869.GMO_10830"/>
<evidence type="ECO:0000256" key="9">
    <source>
        <dbReference type="ARBA" id="ARBA00030642"/>
    </source>
</evidence>
<dbReference type="PANTHER" id="PTHR47529:SF1">
    <property type="entry name" value="PERIPLASMIC CHAPERONE PPID"/>
    <property type="match status" value="1"/>
</dbReference>
<dbReference type="AlphaFoldDB" id="G6XHT9"/>
<evidence type="ECO:0000256" key="4">
    <source>
        <dbReference type="ARBA" id="ARBA00022519"/>
    </source>
</evidence>
<comment type="caution">
    <text evidence="15">The sequence shown here is derived from an EMBL/GenBank/DDBJ whole genome shotgun (WGS) entry which is preliminary data.</text>
</comment>
<accession>G6XHT9</accession>
<evidence type="ECO:0000256" key="7">
    <source>
        <dbReference type="ARBA" id="ARBA00023136"/>
    </source>
</evidence>
<evidence type="ECO:0000256" key="11">
    <source>
        <dbReference type="ARBA" id="ARBA00038408"/>
    </source>
</evidence>
<dbReference type="InterPro" id="IPR046357">
    <property type="entry name" value="PPIase_dom_sf"/>
</dbReference>
<evidence type="ECO:0000259" key="14">
    <source>
        <dbReference type="Pfam" id="PF13145"/>
    </source>
</evidence>
<keyword evidence="4" id="KW-0997">Cell inner membrane</keyword>
<dbReference type="GO" id="GO:0005886">
    <property type="term" value="C:plasma membrane"/>
    <property type="evidence" value="ECO:0007669"/>
    <property type="project" value="UniProtKB-SubCell"/>
</dbReference>
<feature type="domain" description="PpiC" evidence="14">
    <location>
        <begin position="253"/>
        <end position="371"/>
    </location>
</feature>
<evidence type="ECO:0000256" key="6">
    <source>
        <dbReference type="ARBA" id="ARBA00022989"/>
    </source>
</evidence>
<evidence type="ECO:0000256" key="13">
    <source>
        <dbReference type="ARBA" id="ARBA00042775"/>
    </source>
</evidence>
<keyword evidence="6" id="KW-1133">Transmembrane helix</keyword>
<reference evidence="15 16" key="1">
    <citation type="submission" date="2011-10" db="EMBL/GenBank/DDBJ databases">
        <title>Genome sequence of Gluconobacter morbifer G707, isolated from Drosophila gut.</title>
        <authorList>
            <person name="Lee W.-J."/>
            <person name="Kim E.-K."/>
        </authorList>
    </citation>
    <scope>NUCLEOTIDE SEQUENCE [LARGE SCALE GENOMIC DNA]</scope>
    <source>
        <strain evidence="15 16">G707</strain>
    </source>
</reference>
<evidence type="ECO:0000256" key="10">
    <source>
        <dbReference type="ARBA" id="ARBA00031484"/>
    </source>
</evidence>
<dbReference type="EMBL" id="AGQV01000002">
    <property type="protein sequence ID" value="EHH68313.1"/>
    <property type="molecule type" value="Genomic_DNA"/>
</dbReference>
<dbReference type="InterPro" id="IPR027304">
    <property type="entry name" value="Trigger_fact/SurA_dom_sf"/>
</dbReference>
<gene>
    <name evidence="15" type="ORF">GMO_10830</name>
</gene>
<dbReference type="SUPFAM" id="SSF54534">
    <property type="entry name" value="FKBP-like"/>
    <property type="match status" value="1"/>
</dbReference>
<comment type="similarity">
    <text evidence="11">Belongs to the PpiD chaperone family.</text>
</comment>
<organism evidence="15 16">
    <name type="scientific">Gluconobacter morbifer G707</name>
    <dbReference type="NCBI Taxonomy" id="1088869"/>
    <lineage>
        <taxon>Bacteria</taxon>
        <taxon>Pseudomonadati</taxon>
        <taxon>Pseudomonadota</taxon>
        <taxon>Alphaproteobacteria</taxon>
        <taxon>Acetobacterales</taxon>
        <taxon>Acetobacteraceae</taxon>
        <taxon>Gluconobacter</taxon>
    </lineage>
</organism>
<dbReference type="Gene3D" id="1.10.4030.10">
    <property type="entry name" value="Porin chaperone SurA, peptide-binding domain"/>
    <property type="match status" value="1"/>
</dbReference>
<name>G6XHT9_9PROT</name>
<keyword evidence="7" id="KW-0472">Membrane</keyword>
<evidence type="ECO:0000256" key="5">
    <source>
        <dbReference type="ARBA" id="ARBA00022692"/>
    </source>
</evidence>
<dbReference type="Proteomes" id="UP000004949">
    <property type="component" value="Unassembled WGS sequence"/>
</dbReference>
<evidence type="ECO:0000313" key="16">
    <source>
        <dbReference type="Proteomes" id="UP000004949"/>
    </source>
</evidence>
<keyword evidence="5" id="KW-0812">Transmembrane</keyword>
<keyword evidence="3" id="KW-1003">Cell membrane</keyword>
<evidence type="ECO:0000256" key="3">
    <source>
        <dbReference type="ARBA" id="ARBA00022475"/>
    </source>
</evidence>
<dbReference type="Gene3D" id="3.10.50.40">
    <property type="match status" value="1"/>
</dbReference>
<dbReference type="Pfam" id="PF13624">
    <property type="entry name" value="SurA_N_3"/>
    <property type="match status" value="1"/>
</dbReference>
<evidence type="ECO:0000256" key="12">
    <source>
        <dbReference type="ARBA" id="ARBA00040743"/>
    </source>
</evidence>
<dbReference type="OrthoDB" id="9768393at2"/>
<keyword evidence="16" id="KW-1185">Reference proteome</keyword>
<keyword evidence="15" id="KW-0413">Isomerase</keyword>
<evidence type="ECO:0000256" key="1">
    <source>
        <dbReference type="ARBA" id="ARBA00004382"/>
    </source>
</evidence>
<sequence length="645" mass="69357">MITTLRHLLVDSWAGRAAALLIFLAFIGWGVGDVYSNMGTAGSNAVVTVGDRTVTPEDFSRALTGELAAVAQQIGLSDPSKLPASDRDQAARQTLQNLVIQNETQLAAARSGMVVPDELIRQEVFAIPAFHNAAGQFDRALLNQRLARIGLSEGRLLQVIREDITSRALLQGMGESVQAPKSLADRLFAFNASQRVFDVLRVPFADGAAPAAPTDAQLHRYYDNHPQDFRTPEYRHAKMVIMTADSVAKTIEVPDDVLHKLYGFQARTYNMPETRTLQVMTFQDRGQADAAATAWKGGKSWDALKQQYPNAAAVSLPGARQSDIPNPELAKAAFEAPANRIVGPVQSVMGWLVFDVTDVIAPHTTTFEQARSDLIAQVQKQEAPQALQARTKQLQDAVAGSTTLEQIPSNLGAMPAAGTLDAQGMTQDNLPAPIPGSAALRQDIVQHVFSQTKGAQPTVTTGPDGSVYAILVDDVHPGARKPFDSVREQVSQAWTAEQKKHAADTRTTALFSAAKNASLQKALASQPEASGLRRDITVSRIHPDQSLPENVLRGVYALKLGTTGMYESPDAFWLVNVTGEKAATAADVQTQAMRGQLDKQYVGSMRSDVPLALNASLEKVTPPSRINMNLYNQVVSASATAGGGQ</sequence>
<dbReference type="SUPFAM" id="SSF109998">
    <property type="entry name" value="Triger factor/SurA peptide-binding domain-like"/>
    <property type="match status" value="1"/>
</dbReference>
<evidence type="ECO:0000256" key="8">
    <source>
        <dbReference type="ARBA" id="ARBA00023186"/>
    </source>
</evidence>
<protein>
    <recommendedName>
        <fullName evidence="2">Parvulin-like PPIase</fullName>
    </recommendedName>
    <alternativeName>
        <fullName evidence="9">Peptidyl-prolyl cis-trans isomerase plp</fullName>
    </alternativeName>
    <alternativeName>
        <fullName evidence="12">Periplasmic chaperone PpiD</fullName>
    </alternativeName>
    <alternativeName>
        <fullName evidence="13">Periplasmic folding chaperone</fullName>
    </alternativeName>
    <alternativeName>
        <fullName evidence="10">Rotamase plp</fullName>
    </alternativeName>
</protein>
<dbReference type="InterPro" id="IPR000297">
    <property type="entry name" value="PPIase_PpiC"/>
</dbReference>
<dbReference type="eggNOG" id="COG0760">
    <property type="taxonomic scope" value="Bacteria"/>
</dbReference>
<evidence type="ECO:0000313" key="15">
    <source>
        <dbReference type="EMBL" id="EHH68313.1"/>
    </source>
</evidence>